<dbReference type="EMBL" id="SFCI01001318">
    <property type="protein sequence ID" value="TFY76112.1"/>
    <property type="molecule type" value="Genomic_DNA"/>
</dbReference>
<evidence type="ECO:0000313" key="1">
    <source>
        <dbReference type="EMBL" id="TFY76112.1"/>
    </source>
</evidence>
<name>A0A4Y9ZMU7_9AGAM</name>
<dbReference type="Proteomes" id="UP000298061">
    <property type="component" value="Unassembled WGS sequence"/>
</dbReference>
<accession>A0A4Y9ZMU7</accession>
<evidence type="ECO:0000313" key="2">
    <source>
        <dbReference type="Proteomes" id="UP000298061"/>
    </source>
</evidence>
<proteinExistence type="predicted"/>
<organism evidence="1 2">
    <name type="scientific">Hericium alpestre</name>
    <dbReference type="NCBI Taxonomy" id="135208"/>
    <lineage>
        <taxon>Eukaryota</taxon>
        <taxon>Fungi</taxon>
        <taxon>Dikarya</taxon>
        <taxon>Basidiomycota</taxon>
        <taxon>Agaricomycotina</taxon>
        <taxon>Agaricomycetes</taxon>
        <taxon>Russulales</taxon>
        <taxon>Hericiaceae</taxon>
        <taxon>Hericium</taxon>
    </lineage>
</organism>
<comment type="caution">
    <text evidence="1">The sequence shown here is derived from an EMBL/GenBank/DDBJ whole genome shotgun (WGS) entry which is preliminary data.</text>
</comment>
<gene>
    <name evidence="1" type="ORF">EWM64_g7901</name>
</gene>
<sequence length="198" mass="22403">MCHLLLTLPYLCLPARHHPILLDLLFDIAFLVYFVMGRNSWATSIELMWLNNHMPLYEQSHSIEGKAARKAWWEQLHGDWAADFSISEPTPQELAKANGHVNVAWAVKRRKQCDQANKQVAKSMFSEETPQVRAAVEQFREQYSLPPTLVDDIDETRKEMLQAYVCASDACPVACPVADPVADRGVGFGSWLPFANGF</sequence>
<dbReference type="AlphaFoldDB" id="A0A4Y9ZMU7"/>
<reference evidence="1 2" key="1">
    <citation type="submission" date="2019-02" db="EMBL/GenBank/DDBJ databases">
        <title>Genome sequencing of the rare red list fungi Hericium alpestre (H. flagellum).</title>
        <authorList>
            <person name="Buettner E."/>
            <person name="Kellner H."/>
        </authorList>
    </citation>
    <scope>NUCLEOTIDE SEQUENCE [LARGE SCALE GENOMIC DNA]</scope>
    <source>
        <strain evidence="1 2">DSM 108284</strain>
    </source>
</reference>
<protein>
    <submittedName>
        <fullName evidence="1">Uncharacterized protein</fullName>
    </submittedName>
</protein>
<keyword evidence="2" id="KW-1185">Reference proteome</keyword>